<dbReference type="PANTHER" id="PTHR47121">
    <property type="entry name" value="THYLAKOID LUMENAL PROTEIN TL20.3, CHLOROPLASTIC"/>
    <property type="match status" value="1"/>
</dbReference>
<proteinExistence type="predicted"/>
<feature type="compositionally biased region" description="Basic and acidic residues" evidence="1">
    <location>
        <begin position="1"/>
        <end position="13"/>
    </location>
</feature>
<reference evidence="3" key="1">
    <citation type="journal article" date="2016" name="Nat. Commun.">
        <title>The Gonium pectorale genome demonstrates co-option of cell cycle regulation during the evolution of multicellularity.</title>
        <authorList>
            <person name="Hanschen E.R."/>
            <person name="Marriage T.N."/>
            <person name="Ferris P.J."/>
            <person name="Hamaji T."/>
            <person name="Toyoda A."/>
            <person name="Fujiyama A."/>
            <person name="Neme R."/>
            <person name="Noguchi H."/>
            <person name="Minakuchi Y."/>
            <person name="Suzuki M."/>
            <person name="Kawai-Toyooka H."/>
            <person name="Smith D.R."/>
            <person name="Sparks H."/>
            <person name="Anderson J."/>
            <person name="Bakaric R."/>
            <person name="Luria V."/>
            <person name="Karger A."/>
            <person name="Kirschner M.W."/>
            <person name="Durand P.M."/>
            <person name="Michod R.E."/>
            <person name="Nozaki H."/>
            <person name="Olson B.J."/>
        </authorList>
    </citation>
    <scope>NUCLEOTIDE SEQUENCE [LARGE SCALE GENOMIC DNA]</scope>
    <source>
        <strain evidence="3">NIES-2863</strain>
    </source>
</reference>
<feature type="region of interest" description="Disordered" evidence="1">
    <location>
        <begin position="307"/>
        <end position="328"/>
    </location>
</feature>
<gene>
    <name evidence="2" type="ORF">GPECTOR_10g1091</name>
</gene>
<feature type="region of interest" description="Disordered" evidence="1">
    <location>
        <begin position="1"/>
        <end position="40"/>
    </location>
</feature>
<dbReference type="EMBL" id="LSYV01000011">
    <property type="protein sequence ID" value="KXZ52068.1"/>
    <property type="molecule type" value="Genomic_DNA"/>
</dbReference>
<sequence length="421" mass="44007">MNDWNTARKKEAEAAAAKAAAGKGGRKAATSKDKNKKKLKRVPKTPVAEVWFWLLGALDELLHKAKRITLEDLYRGAEQLGQTELVQLRNILATANKKVLPPEMNLNQMTAKQALWSAAAAHEYRSVDRSLLAPVPGLAPMRDKGLSSRQLHELGFREGELLRAGFSVSEICDLSRHDPARLRAAGLSVSDLVAGFGGPARLPPDLQGFRGILKLRAAGYSAAEMVAGGLDNAWDLRRAGFTASDVFSAGVPAEALRPAGFGLPELRPPSFLGPSVAVLQESDPRLLPAPLEGTRGGIWPKLLQAQAPAHPGKHDREQSRHASGASATARMGLGATLRNRPATAASALSVSVAGTSNAASFSTTMAASGAPDLPHRTVAWPDTPSGGGSAGPISSVAGGLLPPAPVMSRMGSLNASVRSGG</sequence>
<organism evidence="2 3">
    <name type="scientific">Gonium pectorale</name>
    <name type="common">Green alga</name>
    <dbReference type="NCBI Taxonomy" id="33097"/>
    <lineage>
        <taxon>Eukaryota</taxon>
        <taxon>Viridiplantae</taxon>
        <taxon>Chlorophyta</taxon>
        <taxon>core chlorophytes</taxon>
        <taxon>Chlorophyceae</taxon>
        <taxon>CS clade</taxon>
        <taxon>Chlamydomonadales</taxon>
        <taxon>Volvocaceae</taxon>
        <taxon>Gonium</taxon>
    </lineage>
</organism>
<evidence type="ECO:0000256" key="1">
    <source>
        <dbReference type="SAM" id="MobiDB-lite"/>
    </source>
</evidence>
<name>A0A150GQQ6_GONPE</name>
<protein>
    <submittedName>
        <fullName evidence="2">Uncharacterized protein</fullName>
    </submittedName>
</protein>
<dbReference type="OrthoDB" id="536305at2759"/>
<dbReference type="PANTHER" id="PTHR47121:SF2">
    <property type="entry name" value="THYLAKOID LUMENAL PROTEIN TL20.3, CHLOROPLASTIC"/>
    <property type="match status" value="1"/>
</dbReference>
<evidence type="ECO:0000313" key="2">
    <source>
        <dbReference type="EMBL" id="KXZ52068.1"/>
    </source>
</evidence>
<comment type="caution">
    <text evidence="2">The sequence shown here is derived from an EMBL/GenBank/DDBJ whole genome shotgun (WGS) entry which is preliminary data.</text>
</comment>
<evidence type="ECO:0000313" key="3">
    <source>
        <dbReference type="Proteomes" id="UP000075714"/>
    </source>
</evidence>
<dbReference type="AlphaFoldDB" id="A0A150GQQ6"/>
<dbReference type="Proteomes" id="UP000075714">
    <property type="component" value="Unassembled WGS sequence"/>
</dbReference>
<dbReference type="InterPro" id="IPR053285">
    <property type="entry name" value="Thylakoid_lumenal_pentapeptide"/>
</dbReference>
<accession>A0A150GQQ6</accession>
<keyword evidence="3" id="KW-1185">Reference proteome</keyword>